<proteinExistence type="predicted"/>
<evidence type="ECO:0000313" key="1">
    <source>
        <dbReference type="EMBL" id="KAK2562009.1"/>
    </source>
</evidence>
<name>A0AAD9V5H5_ACRCE</name>
<evidence type="ECO:0000313" key="2">
    <source>
        <dbReference type="Proteomes" id="UP001249851"/>
    </source>
</evidence>
<dbReference type="Proteomes" id="UP001249851">
    <property type="component" value="Unassembled WGS sequence"/>
</dbReference>
<sequence length="79" mass="7981">MTVSVYESNRIGNEVIFPLFGALLNYPCKIKVGIPGGIGGIPDGIGGIPDGMGGIPGGMGGIPGINCNSTYPCKDDVID</sequence>
<reference evidence="1" key="2">
    <citation type="journal article" date="2023" name="Science">
        <title>Genomic signatures of disease resistance in endangered staghorn corals.</title>
        <authorList>
            <person name="Vollmer S.V."/>
            <person name="Selwyn J.D."/>
            <person name="Despard B.A."/>
            <person name="Roesel C.L."/>
        </authorList>
    </citation>
    <scope>NUCLEOTIDE SEQUENCE</scope>
    <source>
        <strain evidence="1">K2</strain>
    </source>
</reference>
<accession>A0AAD9V5H5</accession>
<protein>
    <submittedName>
        <fullName evidence="1">Uncharacterized protein</fullName>
    </submittedName>
</protein>
<gene>
    <name evidence="1" type="ORF">P5673_014747</name>
</gene>
<dbReference type="AlphaFoldDB" id="A0AAD9V5H5"/>
<organism evidence="1 2">
    <name type="scientific">Acropora cervicornis</name>
    <name type="common">Staghorn coral</name>
    <dbReference type="NCBI Taxonomy" id="6130"/>
    <lineage>
        <taxon>Eukaryota</taxon>
        <taxon>Metazoa</taxon>
        <taxon>Cnidaria</taxon>
        <taxon>Anthozoa</taxon>
        <taxon>Hexacorallia</taxon>
        <taxon>Scleractinia</taxon>
        <taxon>Astrocoeniina</taxon>
        <taxon>Acroporidae</taxon>
        <taxon>Acropora</taxon>
    </lineage>
</organism>
<dbReference type="EMBL" id="JARQWQ010000030">
    <property type="protein sequence ID" value="KAK2562009.1"/>
    <property type="molecule type" value="Genomic_DNA"/>
</dbReference>
<keyword evidence="2" id="KW-1185">Reference proteome</keyword>
<reference evidence="1" key="1">
    <citation type="journal article" date="2023" name="G3 (Bethesda)">
        <title>Whole genome assembly and annotation of the endangered Caribbean coral Acropora cervicornis.</title>
        <authorList>
            <person name="Selwyn J.D."/>
            <person name="Vollmer S.V."/>
        </authorList>
    </citation>
    <scope>NUCLEOTIDE SEQUENCE</scope>
    <source>
        <strain evidence="1">K2</strain>
    </source>
</reference>
<comment type="caution">
    <text evidence="1">The sequence shown here is derived from an EMBL/GenBank/DDBJ whole genome shotgun (WGS) entry which is preliminary data.</text>
</comment>